<evidence type="ECO:0000256" key="1">
    <source>
        <dbReference type="SAM" id="Phobius"/>
    </source>
</evidence>
<keyword evidence="1" id="KW-0812">Transmembrane</keyword>
<feature type="transmembrane region" description="Helical" evidence="1">
    <location>
        <begin position="12"/>
        <end position="34"/>
    </location>
</feature>
<comment type="caution">
    <text evidence="2">The sequence shown here is derived from an EMBL/GenBank/DDBJ whole genome shotgun (WGS) entry which is preliminary data.</text>
</comment>
<dbReference type="InParanoid" id="A0A259TXQ7"/>
<evidence type="ECO:0000313" key="3">
    <source>
        <dbReference type="Proteomes" id="UP000216446"/>
    </source>
</evidence>
<protein>
    <submittedName>
        <fullName evidence="2">Uncharacterized protein</fullName>
    </submittedName>
</protein>
<accession>A0A259TXQ7</accession>
<keyword evidence="3" id="KW-1185">Reference proteome</keyword>
<feature type="transmembrane region" description="Helical" evidence="1">
    <location>
        <begin position="40"/>
        <end position="57"/>
    </location>
</feature>
<reference evidence="2 3" key="1">
    <citation type="submission" date="2016-11" db="EMBL/GenBank/DDBJ databases">
        <title>Study of marine rhodopsin-containing bacteria.</title>
        <authorList>
            <person name="Yoshizawa S."/>
            <person name="Kumagai Y."/>
            <person name="Kogure K."/>
        </authorList>
    </citation>
    <scope>NUCLEOTIDE SEQUENCE [LARGE SCALE GENOMIC DNA]</scope>
    <source>
        <strain evidence="2 3">SG-29</strain>
    </source>
</reference>
<dbReference type="AlphaFoldDB" id="A0A259TXQ7"/>
<keyword evidence="1" id="KW-0472">Membrane</keyword>
<dbReference type="Proteomes" id="UP000216446">
    <property type="component" value="Unassembled WGS sequence"/>
</dbReference>
<name>A0A259TXQ7_9BACT</name>
<feature type="transmembrane region" description="Helical" evidence="1">
    <location>
        <begin position="78"/>
        <end position="102"/>
    </location>
</feature>
<gene>
    <name evidence="2" type="ORF">BSZ36_05920</name>
</gene>
<proteinExistence type="predicted"/>
<evidence type="ECO:0000313" key="2">
    <source>
        <dbReference type="EMBL" id="OZC02553.1"/>
    </source>
</evidence>
<sequence>MEPNAQRQARSAPPCFGLISTIWGVFAAVVIGTLAGRSEIVALIVMVGVPWSVYAIDKVRKCEGRFPDRVYDRLDEPGLYWFARASAVWAAIMLLWGVVIVVDMLFNDGGMTGVQMR</sequence>
<dbReference type="EMBL" id="MQWB01000001">
    <property type="protein sequence ID" value="OZC02553.1"/>
    <property type="molecule type" value="Genomic_DNA"/>
</dbReference>
<keyword evidence="1" id="KW-1133">Transmembrane helix</keyword>
<organism evidence="2 3">
    <name type="scientific">Rubricoccus marinus</name>
    <dbReference type="NCBI Taxonomy" id="716817"/>
    <lineage>
        <taxon>Bacteria</taxon>
        <taxon>Pseudomonadati</taxon>
        <taxon>Rhodothermota</taxon>
        <taxon>Rhodothermia</taxon>
        <taxon>Rhodothermales</taxon>
        <taxon>Rubricoccaceae</taxon>
        <taxon>Rubricoccus</taxon>
    </lineage>
</organism>